<comment type="caution">
    <text evidence="1">The sequence shown here is derived from an EMBL/GenBank/DDBJ whole genome shotgun (WGS) entry which is preliminary data.</text>
</comment>
<evidence type="ECO:0000313" key="2">
    <source>
        <dbReference type="Proteomes" id="UP001595871"/>
    </source>
</evidence>
<organism evidence="1 2">
    <name type="scientific">Streptomyces flavovirens</name>
    <dbReference type="NCBI Taxonomy" id="52258"/>
    <lineage>
        <taxon>Bacteria</taxon>
        <taxon>Bacillati</taxon>
        <taxon>Actinomycetota</taxon>
        <taxon>Actinomycetes</taxon>
        <taxon>Kitasatosporales</taxon>
        <taxon>Streptomycetaceae</taxon>
        <taxon>Streptomyces</taxon>
    </lineage>
</organism>
<gene>
    <name evidence="1" type="ORF">ACFO3R_29320</name>
</gene>
<accession>A0ABV8NAY7</accession>
<name>A0ABV8NAY7_9ACTN</name>
<reference evidence="2" key="1">
    <citation type="journal article" date="2019" name="Int. J. Syst. Evol. Microbiol.">
        <title>The Global Catalogue of Microorganisms (GCM) 10K type strain sequencing project: providing services to taxonomists for standard genome sequencing and annotation.</title>
        <authorList>
            <consortium name="The Broad Institute Genomics Platform"/>
            <consortium name="The Broad Institute Genome Sequencing Center for Infectious Disease"/>
            <person name="Wu L."/>
            <person name="Ma J."/>
        </authorList>
    </citation>
    <scope>NUCLEOTIDE SEQUENCE [LARGE SCALE GENOMIC DNA]</scope>
    <source>
        <strain evidence="2">CCM 3243</strain>
    </source>
</reference>
<dbReference type="RefSeq" id="WP_200693830.1">
    <property type="nucleotide sequence ID" value="NZ_BAAAYA010000005.1"/>
</dbReference>
<evidence type="ECO:0000313" key="1">
    <source>
        <dbReference type="EMBL" id="MFC4190447.1"/>
    </source>
</evidence>
<dbReference type="Proteomes" id="UP001595871">
    <property type="component" value="Unassembled WGS sequence"/>
</dbReference>
<keyword evidence="2" id="KW-1185">Reference proteome</keyword>
<sequence>MASRTRNSGTDWLAQCAPDPARAHRRWASDELAPIPAGLHWLVAEADLMRSITAMQRVGSRRLGPVLVHPETHRAWWLVPLGADEEFADIQALTVRLGPWTLNCPPAHAYMAGRGWLEKPDGSGRLTDPVALGAAFSPGGWRPPAEAFV</sequence>
<protein>
    <submittedName>
        <fullName evidence="1">Uncharacterized protein</fullName>
    </submittedName>
</protein>
<dbReference type="EMBL" id="JBHSCF010000055">
    <property type="protein sequence ID" value="MFC4190447.1"/>
    <property type="molecule type" value="Genomic_DNA"/>
</dbReference>
<proteinExistence type="predicted"/>